<dbReference type="SMART" id="SM00177">
    <property type="entry name" value="ARF"/>
    <property type="match status" value="1"/>
</dbReference>
<sequence>MSPIVGPQSEIKRRDKYECLVEETYTTEPVSRPFIRKLTDLSSSSDCECDQQLQFLQLRTPDRCFKIVLCGDSGVGKSSFLERFCQNTFNEKTQVTIEIGFQMKSLVIDSTVISLQIWDTAGQERFRSLPHSYFRKADGVVLLYDITCEKSFQSVTSWLVNIQEVDIDQSAVIILIGNKEDLATTQRVISTECGKRLAEDCGAFFIETSAKTGHNIFETFDYMARTLQTREDEVVKTVYTVDVNENTHKTQKKKTSKCCA</sequence>
<dbReference type="Gene3D" id="3.40.50.300">
    <property type="entry name" value="P-loop containing nucleotide triphosphate hydrolases"/>
    <property type="match status" value="1"/>
</dbReference>
<dbReference type="RefSeq" id="XP_006821440.1">
    <property type="nucleotide sequence ID" value="XM_006821377.1"/>
</dbReference>
<protein>
    <submittedName>
        <fullName evidence="4">Ras and EF-hand domain-containing protein homolog</fullName>
    </submittedName>
</protein>
<dbReference type="SMART" id="SM00175">
    <property type="entry name" value="RAB"/>
    <property type="match status" value="1"/>
</dbReference>
<dbReference type="Pfam" id="PF00071">
    <property type="entry name" value="Ras"/>
    <property type="match status" value="1"/>
</dbReference>
<organism evidence="3 4">
    <name type="scientific">Saccoglossus kowalevskii</name>
    <name type="common">Acorn worm</name>
    <dbReference type="NCBI Taxonomy" id="10224"/>
    <lineage>
        <taxon>Eukaryota</taxon>
        <taxon>Metazoa</taxon>
        <taxon>Hemichordata</taxon>
        <taxon>Enteropneusta</taxon>
        <taxon>Harrimaniidae</taxon>
        <taxon>Saccoglossus</taxon>
    </lineage>
</organism>
<accession>A0ABM0MN49</accession>
<dbReference type="PRINTS" id="PR00449">
    <property type="entry name" value="RASTRNSFRMNG"/>
</dbReference>
<keyword evidence="3" id="KW-1185">Reference proteome</keyword>
<gene>
    <name evidence="4" type="primary">LOC102802484</name>
</gene>
<dbReference type="CDD" id="cd00154">
    <property type="entry name" value="Rab"/>
    <property type="match status" value="1"/>
</dbReference>
<name>A0ABM0MN49_SACKO</name>
<dbReference type="Proteomes" id="UP000694865">
    <property type="component" value="Unplaced"/>
</dbReference>
<dbReference type="InterPro" id="IPR027417">
    <property type="entry name" value="P-loop_NTPase"/>
</dbReference>
<dbReference type="InterPro" id="IPR050227">
    <property type="entry name" value="Rab"/>
</dbReference>
<keyword evidence="1" id="KW-0547">Nucleotide-binding</keyword>
<dbReference type="SMART" id="SM00176">
    <property type="entry name" value="RAN"/>
    <property type="match status" value="1"/>
</dbReference>
<evidence type="ECO:0000256" key="1">
    <source>
        <dbReference type="ARBA" id="ARBA00022741"/>
    </source>
</evidence>
<dbReference type="GeneID" id="102802484"/>
<dbReference type="PANTHER" id="PTHR47977">
    <property type="entry name" value="RAS-RELATED PROTEIN RAB"/>
    <property type="match status" value="1"/>
</dbReference>
<evidence type="ECO:0000313" key="4">
    <source>
        <dbReference type="RefSeq" id="XP_006821440.1"/>
    </source>
</evidence>
<dbReference type="SUPFAM" id="SSF52540">
    <property type="entry name" value="P-loop containing nucleoside triphosphate hydrolases"/>
    <property type="match status" value="1"/>
</dbReference>
<reference evidence="4" key="1">
    <citation type="submission" date="2025-08" db="UniProtKB">
        <authorList>
            <consortium name="RefSeq"/>
        </authorList>
    </citation>
    <scope>IDENTIFICATION</scope>
    <source>
        <tissue evidence="4">Testes</tissue>
    </source>
</reference>
<dbReference type="PROSITE" id="PS51421">
    <property type="entry name" value="RAS"/>
    <property type="match status" value="1"/>
</dbReference>
<dbReference type="NCBIfam" id="TIGR00231">
    <property type="entry name" value="small_GTP"/>
    <property type="match status" value="1"/>
</dbReference>
<dbReference type="SMART" id="SM00174">
    <property type="entry name" value="RHO"/>
    <property type="match status" value="1"/>
</dbReference>
<dbReference type="PROSITE" id="PS51419">
    <property type="entry name" value="RAB"/>
    <property type="match status" value="1"/>
</dbReference>
<keyword evidence="2" id="KW-0342">GTP-binding</keyword>
<dbReference type="PROSITE" id="PS51420">
    <property type="entry name" value="RHO"/>
    <property type="match status" value="1"/>
</dbReference>
<dbReference type="InterPro" id="IPR005225">
    <property type="entry name" value="Small_GTP-bd"/>
</dbReference>
<proteinExistence type="predicted"/>
<dbReference type="SMART" id="SM00173">
    <property type="entry name" value="RAS"/>
    <property type="match status" value="1"/>
</dbReference>
<evidence type="ECO:0000313" key="3">
    <source>
        <dbReference type="Proteomes" id="UP000694865"/>
    </source>
</evidence>
<evidence type="ECO:0000256" key="2">
    <source>
        <dbReference type="ARBA" id="ARBA00023134"/>
    </source>
</evidence>
<dbReference type="InterPro" id="IPR001806">
    <property type="entry name" value="Small_GTPase"/>
</dbReference>